<proteinExistence type="predicted"/>
<protein>
    <submittedName>
        <fullName evidence="2">Histone chaperone domain-containing protein</fullName>
    </submittedName>
</protein>
<organism evidence="2 3">
    <name type="scientific">Seiridium cardinale</name>
    <dbReference type="NCBI Taxonomy" id="138064"/>
    <lineage>
        <taxon>Eukaryota</taxon>
        <taxon>Fungi</taxon>
        <taxon>Dikarya</taxon>
        <taxon>Ascomycota</taxon>
        <taxon>Pezizomycotina</taxon>
        <taxon>Sordariomycetes</taxon>
        <taxon>Xylariomycetidae</taxon>
        <taxon>Amphisphaeriales</taxon>
        <taxon>Sporocadaceae</taxon>
        <taxon>Seiridium</taxon>
    </lineage>
</organism>
<name>A0ABR2XN51_9PEZI</name>
<sequence>MSTYENEVPTDNSYVSRQGSKGEPLGVVSDETRIEDPIDAQTADSDQQLDRDDKDAINEDNIINERTRGAKPEGSYQEPGDEEGLPADDGTSKGAY</sequence>
<accession>A0ABR2XN51</accession>
<keyword evidence="3" id="KW-1185">Reference proteome</keyword>
<evidence type="ECO:0000256" key="1">
    <source>
        <dbReference type="SAM" id="MobiDB-lite"/>
    </source>
</evidence>
<reference evidence="2 3" key="1">
    <citation type="submission" date="2024-02" db="EMBL/GenBank/DDBJ databases">
        <title>First draft genome assembly of two strains of Seiridium cardinale.</title>
        <authorList>
            <person name="Emiliani G."/>
            <person name="Scali E."/>
        </authorList>
    </citation>
    <scope>NUCLEOTIDE SEQUENCE [LARGE SCALE GENOMIC DNA]</scope>
    <source>
        <strain evidence="2 3">BM-138-000479</strain>
    </source>
</reference>
<feature type="region of interest" description="Disordered" evidence="1">
    <location>
        <begin position="1"/>
        <end position="96"/>
    </location>
</feature>
<feature type="compositionally biased region" description="Basic and acidic residues" evidence="1">
    <location>
        <begin position="48"/>
        <end position="71"/>
    </location>
</feature>
<dbReference type="Proteomes" id="UP001465668">
    <property type="component" value="Unassembled WGS sequence"/>
</dbReference>
<evidence type="ECO:0000313" key="2">
    <source>
        <dbReference type="EMBL" id="KAK9775102.1"/>
    </source>
</evidence>
<feature type="compositionally biased region" description="Polar residues" evidence="1">
    <location>
        <begin position="1"/>
        <end position="19"/>
    </location>
</feature>
<dbReference type="EMBL" id="JARVKM010000036">
    <property type="protein sequence ID" value="KAK9775102.1"/>
    <property type="molecule type" value="Genomic_DNA"/>
</dbReference>
<evidence type="ECO:0000313" key="3">
    <source>
        <dbReference type="Proteomes" id="UP001465668"/>
    </source>
</evidence>
<comment type="caution">
    <text evidence="2">The sequence shown here is derived from an EMBL/GenBank/DDBJ whole genome shotgun (WGS) entry which is preliminary data.</text>
</comment>
<gene>
    <name evidence="2" type="ORF">SCAR479_08078</name>
</gene>